<dbReference type="OrthoDB" id="3201807at2759"/>
<gene>
    <name evidence="2" type="ORF">D9757_002843</name>
</gene>
<comment type="caution">
    <text evidence="2">The sequence shown here is derived from an EMBL/GenBank/DDBJ whole genome shotgun (WGS) entry which is preliminary data.</text>
</comment>
<evidence type="ECO:0000256" key="1">
    <source>
        <dbReference type="SAM" id="MobiDB-lite"/>
    </source>
</evidence>
<feature type="region of interest" description="Disordered" evidence="1">
    <location>
        <begin position="159"/>
        <end position="246"/>
    </location>
</feature>
<name>A0A8H5HV78_9AGAR</name>
<evidence type="ECO:0000313" key="2">
    <source>
        <dbReference type="EMBL" id="KAF5390194.1"/>
    </source>
</evidence>
<keyword evidence="3" id="KW-1185">Reference proteome</keyword>
<accession>A0A8H5HV78</accession>
<reference evidence="2 3" key="1">
    <citation type="journal article" date="2020" name="ISME J.">
        <title>Uncovering the hidden diversity of litter-decomposition mechanisms in mushroom-forming fungi.</title>
        <authorList>
            <person name="Floudas D."/>
            <person name="Bentzer J."/>
            <person name="Ahren D."/>
            <person name="Johansson T."/>
            <person name="Persson P."/>
            <person name="Tunlid A."/>
        </authorList>
    </citation>
    <scope>NUCLEOTIDE SEQUENCE [LARGE SCALE GENOMIC DNA]</scope>
    <source>
        <strain evidence="2 3">CBS 406.79</strain>
    </source>
</reference>
<feature type="compositionally biased region" description="Low complexity" evidence="1">
    <location>
        <begin position="189"/>
        <end position="201"/>
    </location>
</feature>
<sequence>MDQPPLLPKLSHKSPQDAQVLKQLFQFSYQKWFQNTMIRSEVDARQSLGPGLAAGLITSRDYDQLSTRLGSLRKWYYFQWHNIGPAFLLSPILLLSYAQTPPRRYIVPPLLFLLSVQTTSSLFRVVPAIDLFGVWDKLENPAGVLEAIRNLQPSTNGGIMHGRVPSEFAPDVVGDSSEPGGPPVPSPTETPTSLSEPESASHTVTRWEELRAASKNGGHSSSWDEIRQKHERSRVSEAVKEGNTTF</sequence>
<proteinExistence type="predicted"/>
<dbReference type="EMBL" id="JAACJN010000016">
    <property type="protein sequence ID" value="KAF5390194.1"/>
    <property type="molecule type" value="Genomic_DNA"/>
</dbReference>
<dbReference type="Proteomes" id="UP000518752">
    <property type="component" value="Unassembled WGS sequence"/>
</dbReference>
<evidence type="ECO:0000313" key="3">
    <source>
        <dbReference type="Proteomes" id="UP000518752"/>
    </source>
</evidence>
<protein>
    <submittedName>
        <fullName evidence="2">Uncharacterized protein</fullName>
    </submittedName>
</protein>
<dbReference type="AlphaFoldDB" id="A0A8H5HV78"/>
<organism evidence="2 3">
    <name type="scientific">Collybiopsis confluens</name>
    <dbReference type="NCBI Taxonomy" id="2823264"/>
    <lineage>
        <taxon>Eukaryota</taxon>
        <taxon>Fungi</taxon>
        <taxon>Dikarya</taxon>
        <taxon>Basidiomycota</taxon>
        <taxon>Agaricomycotina</taxon>
        <taxon>Agaricomycetes</taxon>
        <taxon>Agaricomycetidae</taxon>
        <taxon>Agaricales</taxon>
        <taxon>Marasmiineae</taxon>
        <taxon>Omphalotaceae</taxon>
        <taxon>Collybiopsis</taxon>
    </lineage>
</organism>
<feature type="compositionally biased region" description="Basic and acidic residues" evidence="1">
    <location>
        <begin position="222"/>
        <end position="240"/>
    </location>
</feature>